<reference evidence="3 4" key="1">
    <citation type="submission" date="2017-07" db="EMBL/GenBank/DDBJ databases">
        <title>Draft Genome Sequences of Select Purple Nonsulfur Bacteria.</title>
        <authorList>
            <person name="Lasarre B."/>
            <person name="Mckinlay J.B."/>
        </authorList>
    </citation>
    <scope>NUCLEOTIDE SEQUENCE [LARGE SCALE GENOMIC DNA]</scope>
    <source>
        <strain evidence="3 4">DSM 5909</strain>
    </source>
</reference>
<evidence type="ECO:0000256" key="1">
    <source>
        <dbReference type="ARBA" id="ARBA00009981"/>
    </source>
</evidence>
<dbReference type="InterPro" id="IPR006442">
    <property type="entry name" value="Antitoxin_Phd/YefM"/>
</dbReference>
<gene>
    <name evidence="3" type="ORF">CH341_21180</name>
</gene>
<dbReference type="RefSeq" id="WP_111420988.1">
    <property type="nucleotide sequence ID" value="NZ_NPEX01000180.1"/>
</dbReference>
<dbReference type="OrthoDB" id="517402at2"/>
<protein>
    <recommendedName>
        <fullName evidence="2">Antitoxin</fullName>
    </recommendedName>
</protein>
<evidence type="ECO:0000256" key="2">
    <source>
        <dbReference type="RuleBase" id="RU362080"/>
    </source>
</evidence>
<dbReference type="EMBL" id="NPEX01000180">
    <property type="protein sequence ID" value="RAI41680.1"/>
    <property type="molecule type" value="Genomic_DNA"/>
</dbReference>
<comment type="similarity">
    <text evidence="1 2">Belongs to the phD/YefM antitoxin family.</text>
</comment>
<dbReference type="Proteomes" id="UP000249130">
    <property type="component" value="Unassembled WGS sequence"/>
</dbReference>
<dbReference type="AlphaFoldDB" id="A0A327KRV4"/>
<dbReference type="Gene3D" id="3.40.1620.10">
    <property type="entry name" value="YefM-like domain"/>
    <property type="match status" value="1"/>
</dbReference>
<evidence type="ECO:0000313" key="4">
    <source>
        <dbReference type="Proteomes" id="UP000249130"/>
    </source>
</evidence>
<accession>A0A327KRV4</accession>
<evidence type="ECO:0000313" key="3">
    <source>
        <dbReference type="EMBL" id="RAI41680.1"/>
    </source>
</evidence>
<sequence length="82" mass="8949">MKSWSMADAAADISAVIDAALTDGPQRIERRDAEPVVVLADSAWMRLVADYPTMADLVTRAPIDADDLPDRRPARIGRSDLL</sequence>
<keyword evidence="4" id="KW-1185">Reference proteome</keyword>
<organism evidence="3 4">
    <name type="scientific">Rhodoplanes roseus</name>
    <dbReference type="NCBI Taxonomy" id="29409"/>
    <lineage>
        <taxon>Bacteria</taxon>
        <taxon>Pseudomonadati</taxon>
        <taxon>Pseudomonadota</taxon>
        <taxon>Alphaproteobacteria</taxon>
        <taxon>Hyphomicrobiales</taxon>
        <taxon>Nitrobacteraceae</taxon>
        <taxon>Rhodoplanes</taxon>
    </lineage>
</organism>
<comment type="caution">
    <text evidence="3">The sequence shown here is derived from an EMBL/GenBank/DDBJ whole genome shotgun (WGS) entry which is preliminary data.</text>
</comment>
<dbReference type="Pfam" id="PF02604">
    <property type="entry name" value="PhdYeFM_antitox"/>
    <property type="match status" value="1"/>
</dbReference>
<dbReference type="SUPFAM" id="SSF143120">
    <property type="entry name" value="YefM-like"/>
    <property type="match status" value="1"/>
</dbReference>
<proteinExistence type="inferred from homology"/>
<dbReference type="InterPro" id="IPR036165">
    <property type="entry name" value="YefM-like_sf"/>
</dbReference>
<comment type="function">
    <text evidence="2">Antitoxin component of a type II toxin-antitoxin (TA) system.</text>
</comment>
<name>A0A327KRV4_9BRAD</name>